<keyword evidence="2" id="KW-1185">Reference proteome</keyword>
<evidence type="ECO:0000313" key="1">
    <source>
        <dbReference type="EMBL" id="MDL0082344.1"/>
    </source>
</evidence>
<evidence type="ECO:0000313" key="2">
    <source>
        <dbReference type="Proteomes" id="UP001173802"/>
    </source>
</evidence>
<accession>A0ACC6FSU9</accession>
<reference evidence="1 2" key="1">
    <citation type="journal article" date="2023" name="Microorganisms">
        <title>Isolation and Genomic Characteristics of Cat-Borne Campylobacter felis sp. nov. and Sheep-Borne Campylobacter ovis sp. nov.</title>
        <authorList>
            <person name="Wang H."/>
            <person name="Li Y."/>
            <person name="Gu Y."/>
            <person name="Zhou G."/>
            <person name="Chen X."/>
            <person name="Zhang X."/>
            <person name="Shao Z."/>
            <person name="Zhang J."/>
            <person name="Zhang M."/>
        </authorList>
    </citation>
    <scope>NUCLEOTIDE SEQUENCE [LARGE SCALE GENOMIC DNA]</scope>
    <source>
        <strain evidence="1 2">XJK30-2</strain>
    </source>
</reference>
<proteinExistence type="predicted"/>
<organism evidence="1 2">
    <name type="scientific">Helicobacter zhangjianzhongii</name>
    <dbReference type="NCBI Taxonomy" id="2974574"/>
    <lineage>
        <taxon>Bacteria</taxon>
        <taxon>Pseudomonadati</taxon>
        <taxon>Campylobacterota</taxon>
        <taxon>Epsilonproteobacteria</taxon>
        <taxon>Campylobacterales</taxon>
        <taxon>Helicobacteraceae</taxon>
        <taxon>Helicobacter</taxon>
    </lineage>
</organism>
<dbReference type="EMBL" id="JANURN010000005">
    <property type="protein sequence ID" value="MDL0082344.1"/>
    <property type="molecule type" value="Genomic_DNA"/>
</dbReference>
<sequence length="359" mass="41031">MIDKQPLTIGVIFIQNALGECVIGFESLYAIKYIYPCRLVVFAQPTLQNLLRECDFVDAIEPCTKQAIDAYACDYALLTNSKSAHIRFALSTNAKRIICATKFISLFSWRCKSVGIYLWKKYRNYDEREILLAFVRRISPKLYDERFPSIDLTQSKIPYSKSHAQVVRDYLELAGQKVDSSTPRYLIMINPFNNACPYSLTKQGFVRLINAVAQIPECIPLVITFDKVHRDFTQALESYFNHNLSHIAAPPLTQNPPIKPIVYRNGDDLLQLAAWVAHSSCVISPSTGTLHLACNQRVPTIALYPEYDTRRWATHNKKYVFLHTLAKHISPEEEQEAITQTITMLRAMIRAGEITPMIY</sequence>
<comment type="caution">
    <text evidence="1">The sequence shown here is derived from an EMBL/GenBank/DDBJ whole genome shotgun (WGS) entry which is preliminary data.</text>
</comment>
<gene>
    <name evidence="1" type="ORF">NYG90_06630</name>
</gene>
<name>A0ACC6FSU9_9HELI</name>
<protein>
    <submittedName>
        <fullName evidence="1">Uncharacterized protein</fullName>
    </submittedName>
</protein>
<dbReference type="Proteomes" id="UP001173802">
    <property type="component" value="Unassembled WGS sequence"/>
</dbReference>